<organism evidence="1 2">
    <name type="scientific">Leptosia nina</name>
    <dbReference type="NCBI Taxonomy" id="320188"/>
    <lineage>
        <taxon>Eukaryota</taxon>
        <taxon>Metazoa</taxon>
        <taxon>Ecdysozoa</taxon>
        <taxon>Arthropoda</taxon>
        <taxon>Hexapoda</taxon>
        <taxon>Insecta</taxon>
        <taxon>Pterygota</taxon>
        <taxon>Neoptera</taxon>
        <taxon>Endopterygota</taxon>
        <taxon>Lepidoptera</taxon>
        <taxon>Glossata</taxon>
        <taxon>Ditrysia</taxon>
        <taxon>Papilionoidea</taxon>
        <taxon>Pieridae</taxon>
        <taxon>Pierinae</taxon>
        <taxon>Leptosia</taxon>
    </lineage>
</organism>
<name>A0AAV1JC47_9NEOP</name>
<keyword evidence="2" id="KW-1185">Reference proteome</keyword>
<sequence>MDNTMHGFDNQVFVLSETKRSNYEDKNACNEDITRENKVLDVNDLLLNGRKVDTFDSTILRFEGFMYRSFDERRRANMKDLLAQGKL</sequence>
<protein>
    <submittedName>
        <fullName evidence="1">Uncharacterized protein</fullName>
    </submittedName>
</protein>
<comment type="caution">
    <text evidence="1">The sequence shown here is derived from an EMBL/GenBank/DDBJ whole genome shotgun (WGS) entry which is preliminary data.</text>
</comment>
<gene>
    <name evidence="1" type="ORF">LNINA_LOCUS6067</name>
</gene>
<dbReference type="Proteomes" id="UP001497472">
    <property type="component" value="Unassembled WGS sequence"/>
</dbReference>
<evidence type="ECO:0000313" key="1">
    <source>
        <dbReference type="EMBL" id="CAK1546502.1"/>
    </source>
</evidence>
<dbReference type="AlphaFoldDB" id="A0AAV1JC47"/>
<proteinExistence type="predicted"/>
<dbReference type="EMBL" id="CAVLEF010000008">
    <property type="protein sequence ID" value="CAK1546502.1"/>
    <property type="molecule type" value="Genomic_DNA"/>
</dbReference>
<reference evidence="1 2" key="1">
    <citation type="submission" date="2023-11" db="EMBL/GenBank/DDBJ databases">
        <authorList>
            <person name="Okamura Y."/>
        </authorList>
    </citation>
    <scope>NUCLEOTIDE SEQUENCE [LARGE SCALE GENOMIC DNA]</scope>
</reference>
<accession>A0AAV1JC47</accession>
<evidence type="ECO:0000313" key="2">
    <source>
        <dbReference type="Proteomes" id="UP001497472"/>
    </source>
</evidence>